<dbReference type="Gene3D" id="3.90.180.10">
    <property type="entry name" value="Medium-chain alcohol dehydrogenases, catalytic domain"/>
    <property type="match status" value="1"/>
</dbReference>
<dbReference type="InterPro" id="IPR036291">
    <property type="entry name" value="NAD(P)-bd_dom_sf"/>
</dbReference>
<dbReference type="Proteomes" id="UP000271548">
    <property type="component" value="Unassembled WGS sequence"/>
</dbReference>
<evidence type="ECO:0000256" key="3">
    <source>
        <dbReference type="ARBA" id="ARBA00022833"/>
    </source>
</evidence>
<dbReference type="CDD" id="cd08230">
    <property type="entry name" value="glucose_DH"/>
    <property type="match status" value="1"/>
</dbReference>
<keyword evidence="4" id="KW-0560">Oxidoreductase</keyword>
<name>A0A3A9XP30_9ACTN</name>
<dbReference type="EMBL" id="RAZT01000020">
    <property type="protein sequence ID" value="RKN26909.1"/>
    <property type="molecule type" value="Genomic_DNA"/>
</dbReference>
<dbReference type="InterPro" id="IPR011032">
    <property type="entry name" value="GroES-like_sf"/>
</dbReference>
<dbReference type="Gene3D" id="3.40.50.720">
    <property type="entry name" value="NAD(P)-binding Rossmann-like Domain"/>
    <property type="match status" value="1"/>
</dbReference>
<comment type="caution">
    <text evidence="8">The sequence shown here is derived from an EMBL/GenBank/DDBJ whole genome shotgun (WGS) entry which is preliminary data.</text>
</comment>
<evidence type="ECO:0000259" key="5">
    <source>
        <dbReference type="Pfam" id="PF08240"/>
    </source>
</evidence>
<protein>
    <submittedName>
        <fullName evidence="8">Theronine dehydrogenase</fullName>
    </submittedName>
</protein>
<feature type="domain" description="Glucose dehydrogenase C-terminal" evidence="6">
    <location>
        <begin position="148"/>
        <end position="349"/>
    </location>
</feature>
<dbReference type="InterPro" id="IPR013154">
    <property type="entry name" value="ADH-like_N"/>
</dbReference>
<dbReference type="Pfam" id="PF08240">
    <property type="entry name" value="ADH_N"/>
    <property type="match status" value="1"/>
</dbReference>
<dbReference type="GO" id="GO:0046872">
    <property type="term" value="F:metal ion binding"/>
    <property type="evidence" value="ECO:0007669"/>
    <property type="project" value="UniProtKB-KW"/>
</dbReference>
<dbReference type="Proteomes" id="UP000275865">
    <property type="component" value="Unassembled WGS sequence"/>
</dbReference>
<evidence type="ECO:0000256" key="1">
    <source>
        <dbReference type="ARBA" id="ARBA00001947"/>
    </source>
</evidence>
<keyword evidence="3" id="KW-0862">Zinc</keyword>
<evidence type="ECO:0000313" key="8">
    <source>
        <dbReference type="EMBL" id="RKN26909.1"/>
    </source>
</evidence>
<evidence type="ECO:0000256" key="2">
    <source>
        <dbReference type="ARBA" id="ARBA00022723"/>
    </source>
</evidence>
<dbReference type="SUPFAM" id="SSF50129">
    <property type="entry name" value="GroES-like"/>
    <property type="match status" value="1"/>
</dbReference>
<dbReference type="PANTHER" id="PTHR43189">
    <property type="entry name" value="ZINC-TYPE ALCOHOL DEHYDROGENASE-LIKE PROTEIN C1198.01-RELATED"/>
    <property type="match status" value="1"/>
</dbReference>
<dbReference type="EMBL" id="RAZS01000007">
    <property type="protein sequence ID" value="RKN17310.1"/>
    <property type="molecule type" value="Genomic_DNA"/>
</dbReference>
<evidence type="ECO:0000313" key="7">
    <source>
        <dbReference type="EMBL" id="RKN17310.1"/>
    </source>
</evidence>
<evidence type="ECO:0000256" key="4">
    <source>
        <dbReference type="ARBA" id="ARBA00023002"/>
    </source>
</evidence>
<evidence type="ECO:0000313" key="10">
    <source>
        <dbReference type="Proteomes" id="UP000275865"/>
    </source>
</evidence>
<gene>
    <name evidence="8" type="ORF">D7044_29205</name>
    <name evidence="7" type="ORF">D7147_22015</name>
</gene>
<keyword evidence="9" id="KW-1185">Reference proteome</keyword>
<evidence type="ECO:0000259" key="6">
    <source>
        <dbReference type="Pfam" id="PF16912"/>
    </source>
</evidence>
<comment type="cofactor">
    <cofactor evidence="1">
        <name>Zn(2+)</name>
        <dbReference type="ChEBI" id="CHEBI:29105"/>
    </cofactor>
</comment>
<dbReference type="Pfam" id="PF16912">
    <property type="entry name" value="Glu_dehyd_C"/>
    <property type="match status" value="1"/>
</dbReference>
<organism evidence="8 10">
    <name type="scientific">Micromonospora musae</name>
    <dbReference type="NCBI Taxonomy" id="1894970"/>
    <lineage>
        <taxon>Bacteria</taxon>
        <taxon>Bacillati</taxon>
        <taxon>Actinomycetota</taxon>
        <taxon>Actinomycetes</taxon>
        <taxon>Micromonosporales</taxon>
        <taxon>Micromonosporaceae</taxon>
        <taxon>Micromonospora</taxon>
    </lineage>
</organism>
<dbReference type="InterPro" id="IPR031640">
    <property type="entry name" value="Glu_dehyd_C"/>
</dbReference>
<dbReference type="SUPFAM" id="SSF51735">
    <property type="entry name" value="NAD(P)-binding Rossmann-fold domains"/>
    <property type="match status" value="1"/>
</dbReference>
<dbReference type="GO" id="GO:0016491">
    <property type="term" value="F:oxidoreductase activity"/>
    <property type="evidence" value="ECO:0007669"/>
    <property type="project" value="UniProtKB-KW"/>
</dbReference>
<feature type="domain" description="Alcohol dehydrogenase-like N-terminal" evidence="5">
    <location>
        <begin position="30"/>
        <end position="141"/>
    </location>
</feature>
<evidence type="ECO:0000313" key="9">
    <source>
        <dbReference type="Proteomes" id="UP000271548"/>
    </source>
</evidence>
<accession>A0A3A9XP30</accession>
<reference evidence="9 10" key="1">
    <citation type="submission" date="2018-09" db="EMBL/GenBank/DDBJ databases">
        <title>Micromonospora sp. nov. MS1-9, isolated from a root of Musa sp.</title>
        <authorList>
            <person name="Kuncharoen N."/>
            <person name="Kudo T."/>
            <person name="Ohkuma M."/>
            <person name="Yuki M."/>
            <person name="Tanasupawat S."/>
        </authorList>
    </citation>
    <scope>NUCLEOTIDE SEQUENCE [LARGE SCALE GENOMIC DNA]</scope>
    <source>
        <strain evidence="8 10">MS1-9</strain>
        <strain evidence="7 9">NGC1-4</strain>
    </source>
</reference>
<sequence length="351" mass="37486">MGVVRAVTVTPGTADSLKLVEDYPEPATEEGPILVESLAIGVCGTDHEIVAGEYGEAPPGERHLVLGHESLGRVLEDPTGTLQPGDLVAGVVRHPDPVPCPNCAVGEWDMCRNGRYTEHGIKALPGFARERWRIQPPYAVPLDRSLGQVGMLLEPTSIVAKAWDHIERIGQRAVWQPRVVLVTGAGPIGLLAALLAAQRGFSVHVLDLATSGPKPELVNALGATYHSVHVNELDFEPDVVLECTGAPRVVLDVMCKAAPNGIVCLAGVSSGGRTIDFDAGALNRELVLENNVVFGSVNANRRHWELAAEALHRADPLWLSSLISRRVAVSDYADAYTSGPDDIKVVLEFAV</sequence>
<dbReference type="AlphaFoldDB" id="A0A3A9XP30"/>
<keyword evidence="2" id="KW-0479">Metal-binding</keyword>
<dbReference type="OrthoDB" id="9797931at2"/>
<proteinExistence type="predicted"/>
<dbReference type="PANTHER" id="PTHR43189:SF2">
    <property type="entry name" value="GLUCOSE 1-DEHYDROGENASE"/>
    <property type="match status" value="1"/>
</dbReference>